<dbReference type="OrthoDB" id="7527830at2"/>
<proteinExistence type="predicted"/>
<evidence type="ECO:0000259" key="1">
    <source>
        <dbReference type="Pfam" id="PF00534"/>
    </source>
</evidence>
<dbReference type="GO" id="GO:0016757">
    <property type="term" value="F:glycosyltransferase activity"/>
    <property type="evidence" value="ECO:0007669"/>
    <property type="project" value="InterPro"/>
</dbReference>
<accession>A0A562NNI1</accession>
<dbReference type="PANTHER" id="PTHR12526">
    <property type="entry name" value="GLYCOSYLTRANSFERASE"/>
    <property type="match status" value="1"/>
</dbReference>
<dbReference type="SUPFAM" id="SSF53756">
    <property type="entry name" value="UDP-Glycosyltransferase/glycogen phosphorylase"/>
    <property type="match status" value="1"/>
</dbReference>
<organism evidence="2 3">
    <name type="scientific">Paracoccus sulfuroxidans</name>
    <dbReference type="NCBI Taxonomy" id="384678"/>
    <lineage>
        <taxon>Bacteria</taxon>
        <taxon>Pseudomonadati</taxon>
        <taxon>Pseudomonadota</taxon>
        <taxon>Alphaproteobacteria</taxon>
        <taxon>Rhodobacterales</taxon>
        <taxon>Paracoccaceae</taxon>
        <taxon>Paracoccus</taxon>
    </lineage>
</organism>
<protein>
    <submittedName>
        <fullName evidence="2">Glycosyltransferase involved in cell wall biosynthesis</fullName>
    </submittedName>
</protein>
<feature type="domain" description="Glycosyl transferase family 1" evidence="1">
    <location>
        <begin position="547"/>
        <end position="686"/>
    </location>
</feature>
<dbReference type="AlphaFoldDB" id="A0A562NNI1"/>
<gene>
    <name evidence="2" type="ORF">IQ24_02131</name>
</gene>
<evidence type="ECO:0000313" key="3">
    <source>
        <dbReference type="Proteomes" id="UP000316225"/>
    </source>
</evidence>
<comment type="caution">
    <text evidence="2">The sequence shown here is derived from an EMBL/GenBank/DDBJ whole genome shotgun (WGS) entry which is preliminary data.</text>
</comment>
<dbReference type="Pfam" id="PF00534">
    <property type="entry name" value="Glycos_transf_1"/>
    <property type="match status" value="1"/>
</dbReference>
<dbReference type="RefSeq" id="WP_145397945.1">
    <property type="nucleotide sequence ID" value="NZ_VLKU01000006.1"/>
</dbReference>
<dbReference type="CDD" id="cd03801">
    <property type="entry name" value="GT4_PimA-like"/>
    <property type="match status" value="1"/>
</dbReference>
<reference evidence="2 3" key="1">
    <citation type="journal article" date="2015" name="Stand. Genomic Sci.">
        <title>Genomic Encyclopedia of Bacterial and Archaeal Type Strains, Phase III: the genomes of soil and plant-associated and newly described type strains.</title>
        <authorList>
            <person name="Whitman W.B."/>
            <person name="Woyke T."/>
            <person name="Klenk H.P."/>
            <person name="Zhou Y."/>
            <person name="Lilburn T.G."/>
            <person name="Beck B.J."/>
            <person name="De Vos P."/>
            <person name="Vandamme P."/>
            <person name="Eisen J.A."/>
            <person name="Garrity G."/>
            <person name="Hugenholtz P."/>
            <person name="Kyrpides N.C."/>
        </authorList>
    </citation>
    <scope>NUCLEOTIDE SEQUENCE [LARGE SCALE GENOMIC DNA]</scope>
    <source>
        <strain evidence="2 3">CGMCC 1.5364</strain>
    </source>
</reference>
<dbReference type="InterPro" id="IPR001296">
    <property type="entry name" value="Glyco_trans_1"/>
</dbReference>
<name>A0A562NNI1_9RHOB</name>
<evidence type="ECO:0000313" key="2">
    <source>
        <dbReference type="EMBL" id="TWI33767.1"/>
    </source>
</evidence>
<sequence>MSAETTKLPLPMLGLTRDDLKAHFNAAQYLEINGDVKAAGADPLDHYLGSGWREGRRLSHTFEPKFYRERHMGDYPDACPLAHYVRFGIPGKFTTDPDQAEFVKLVRANDRKWQKQLAGILAAFGRDASLLSPAAIGSHLQAMFSAPAYRQLRGIEPNISDLECFTRYLVFDFAQGISPGPLFDNEYYLQRASAANLPPMKPRQTPFEHWVEHGIEAEIVPNRLFHDPDYRQLHPELSRAIWPFEHFLFNGQNDKRRFTKDLVINETGMIPGRSVGLQFADEFGRNKEALDELQKMRNFRISHRFREMFAQANALEPDIGLTVDLPSVMPPWHDAAFRVCKRALERLPEGRFESVVLIPFCKVGGADYVAGILAQTLAQSKGPVLVIQTDQSEFARPDWFPGIARVDLSDVLNAAVGDIRTQVLYTVLRKLRPAQIFNVNSRAGFDTFVRFGRQLGYQSSLHSYYFCADRTDQGAMVGYPILYFADIFGKLTTSITDSQSLEEELSERFGLPASMRKGLRTIYTPAMLETLPTPVVQQQVANAGKRSRPALIWAGRLDKQKRFDILQDVARKMPEVDFLCWGKAVLSGKGDALDLPENVTLNEPFSSYDELPLEQVDGFFYTADWDGIPTILIELGARGMPITASAAGGVPELLGEGRGWTVPVGSPVDAYVEALRQMLASPQDRVARATALQDYVRRVHSVENYRKSLDAILTEDLA</sequence>
<dbReference type="Gene3D" id="3.40.50.2000">
    <property type="entry name" value="Glycogen Phosphorylase B"/>
    <property type="match status" value="1"/>
</dbReference>
<dbReference type="Proteomes" id="UP000316225">
    <property type="component" value="Unassembled WGS sequence"/>
</dbReference>
<keyword evidence="2" id="KW-0808">Transferase</keyword>
<keyword evidence="3" id="KW-1185">Reference proteome</keyword>
<dbReference type="PANTHER" id="PTHR12526:SF630">
    <property type="entry name" value="GLYCOSYLTRANSFERASE"/>
    <property type="match status" value="1"/>
</dbReference>
<dbReference type="EMBL" id="VLKU01000006">
    <property type="protein sequence ID" value="TWI33767.1"/>
    <property type="molecule type" value="Genomic_DNA"/>
</dbReference>